<protein>
    <submittedName>
        <fullName evidence="7">NADH dehydrogenase subunit 7</fullName>
    </submittedName>
</protein>
<evidence type="ECO:0000256" key="5">
    <source>
        <dbReference type="RuleBase" id="RU003685"/>
    </source>
</evidence>
<dbReference type="GO" id="GO:0005739">
    <property type="term" value="C:mitochondrion"/>
    <property type="evidence" value="ECO:0007669"/>
    <property type="project" value="GOC"/>
</dbReference>
<keyword evidence="7" id="KW-0496">Mitochondrion</keyword>
<dbReference type="RefSeq" id="YP_010049543.1">
    <property type="nucleotide sequence ID" value="NC_054369.1"/>
</dbReference>
<feature type="domain" description="NADH-quinone oxidoreductase subunit D" evidence="6">
    <location>
        <begin position="141"/>
        <end position="430"/>
    </location>
</feature>
<dbReference type="GO" id="GO:0048038">
    <property type="term" value="F:quinone binding"/>
    <property type="evidence" value="ECO:0007669"/>
    <property type="project" value="InterPro"/>
</dbReference>
<dbReference type="PANTHER" id="PTHR11993:SF10">
    <property type="entry name" value="NADH DEHYDROGENASE [UBIQUINONE] IRON-SULFUR PROTEIN 2, MITOCHONDRIAL"/>
    <property type="match status" value="1"/>
</dbReference>
<evidence type="ECO:0000256" key="4">
    <source>
        <dbReference type="ARBA" id="ARBA00023027"/>
    </source>
</evidence>
<keyword evidence="2 5" id="KW-0813">Transport</keyword>
<proteinExistence type="inferred from homology"/>
<organism evidence="7">
    <name type="scientific">Strombidium cf. sulcatum</name>
    <dbReference type="NCBI Taxonomy" id="2793073"/>
    <lineage>
        <taxon>Eukaryota</taxon>
        <taxon>Sar</taxon>
        <taxon>Alveolata</taxon>
        <taxon>Ciliophora</taxon>
        <taxon>Intramacronucleata</taxon>
        <taxon>Spirotrichea</taxon>
        <taxon>Oligotrichia</taxon>
        <taxon>Strombidiidae</taxon>
        <taxon>Strombidium</taxon>
    </lineage>
</organism>
<evidence type="ECO:0000259" key="6">
    <source>
        <dbReference type="Pfam" id="PF00346"/>
    </source>
</evidence>
<dbReference type="InterPro" id="IPR014029">
    <property type="entry name" value="NADH_UbQ_OxRdtase_49kDa_CS"/>
</dbReference>
<dbReference type="Pfam" id="PF00346">
    <property type="entry name" value="Complex1_49kDa"/>
    <property type="match status" value="1"/>
</dbReference>
<dbReference type="AlphaFoldDB" id="A0A7T0M4M9"/>
<reference evidence="7" key="1">
    <citation type="submission" date="2020-05" db="EMBL/GenBank/DDBJ databases">
        <title>Characterization and comparative analysis of mitochondrial genomes of the highly differentiated ciliated protists shed light on the diversity and evolution of the linear molecular architecture.</title>
        <authorList>
            <person name="Zhang T."/>
            <person name="Li C."/>
            <person name="Zhang X."/>
            <person name="Wang C."/>
            <person name="Roger A.J."/>
            <person name="Song W."/>
            <person name="Gao F."/>
        </authorList>
    </citation>
    <scope>NUCLEOTIDE SEQUENCE</scope>
</reference>
<sequence>MMKSSLFNFWHYQTSHNNYSERKIKSFVLNFGPQHPASHGVLRVVLQLSGELIEKVDPHVGFLHRGTEKLIEKRAYLQGVPYFDRLDYVSMMTQEHAFCLSIESLLKTTSYTALYVQIRVMFDELTRIMNHLLAIACHSLDVGNMSPLFWAFEERERLMEFYERVSGARMHAAFYRPNDLDWTGLNYQFFLDVSLFCRNCFKSLTEIFAVLTTHNIWKTRLISVGNLNINDALNYSISGPVVRSVGVKKDLRFRKSDTYASYWYLSLHSFLGKKGDSYDRFLIRVREMYESVNIVFQVLSNITNVNKKPSNNSNKINYFDFFDYLYKVRYNKLLKKTKHTSMESLIKHFKKYSEGLKIPRGFTYQAVEAPKGEFGVSIVSDGTTKPYRCKIRTPSYHHTHIMSRSVQGHYMADLVTIIGSQDVVFGDVDR</sequence>
<dbReference type="GO" id="GO:0051287">
    <property type="term" value="F:NAD binding"/>
    <property type="evidence" value="ECO:0007669"/>
    <property type="project" value="InterPro"/>
</dbReference>
<dbReference type="SUPFAM" id="SSF56762">
    <property type="entry name" value="HydB/Nqo4-like"/>
    <property type="match status" value="1"/>
</dbReference>
<gene>
    <name evidence="7" type="primary">nad7</name>
</gene>
<dbReference type="NCBIfam" id="NF004739">
    <property type="entry name" value="PRK06075.1"/>
    <property type="match status" value="1"/>
</dbReference>
<keyword evidence="3 5" id="KW-1278">Translocase</keyword>
<dbReference type="GeneID" id="63661365"/>
<dbReference type="PROSITE" id="PS00535">
    <property type="entry name" value="COMPLEX1_49K"/>
    <property type="match status" value="1"/>
</dbReference>
<name>A0A7T0M4M9_9SPIT</name>
<dbReference type="GO" id="GO:0016651">
    <property type="term" value="F:oxidoreductase activity, acting on NAD(P)H"/>
    <property type="evidence" value="ECO:0007669"/>
    <property type="project" value="InterPro"/>
</dbReference>
<dbReference type="GO" id="GO:0006120">
    <property type="term" value="P:mitochondrial electron transport, NADH to ubiquinone"/>
    <property type="evidence" value="ECO:0007669"/>
    <property type="project" value="TreeGrafter"/>
</dbReference>
<evidence type="ECO:0000256" key="1">
    <source>
        <dbReference type="ARBA" id="ARBA00005769"/>
    </source>
</evidence>
<dbReference type="Gene3D" id="1.10.645.10">
    <property type="entry name" value="Cytochrome-c3 Hydrogenase, chain B"/>
    <property type="match status" value="1"/>
</dbReference>
<accession>A0A7T0M4M9</accession>
<dbReference type="InterPro" id="IPR029014">
    <property type="entry name" value="NiFe-Hase_large"/>
</dbReference>
<dbReference type="InterPro" id="IPR022885">
    <property type="entry name" value="NDH1_su_D/H"/>
</dbReference>
<keyword evidence="4 5" id="KW-0520">NAD</keyword>
<evidence type="ECO:0000313" key="7">
    <source>
        <dbReference type="EMBL" id="QPL15948.1"/>
    </source>
</evidence>
<geneLocation type="mitochondrion" evidence="7"/>
<dbReference type="EMBL" id="MT471316">
    <property type="protein sequence ID" value="QPL15948.1"/>
    <property type="molecule type" value="Genomic_DNA"/>
</dbReference>
<evidence type="ECO:0000256" key="2">
    <source>
        <dbReference type="ARBA" id="ARBA00022448"/>
    </source>
</evidence>
<comment type="similarity">
    <text evidence="1 5">Belongs to the complex I 49 kDa subunit family.</text>
</comment>
<dbReference type="InterPro" id="IPR001135">
    <property type="entry name" value="NADH_Q_OxRdtase_suD"/>
</dbReference>
<dbReference type="PANTHER" id="PTHR11993">
    <property type="entry name" value="NADH-UBIQUINONE OXIDOREDUCTASE 49 KDA SUBUNIT"/>
    <property type="match status" value="1"/>
</dbReference>
<evidence type="ECO:0000256" key="3">
    <source>
        <dbReference type="ARBA" id="ARBA00022967"/>
    </source>
</evidence>